<organism evidence="3">
    <name type="scientific">marine metagenome</name>
    <dbReference type="NCBI Taxonomy" id="408172"/>
    <lineage>
        <taxon>unclassified sequences</taxon>
        <taxon>metagenomes</taxon>
        <taxon>ecological metagenomes</taxon>
    </lineage>
</organism>
<sequence length="315" mass="35370">MNALFIKPSSLGDIVHGLQLAESLKREIDDLKISWVSREMFAPLVESCRTVEEVFIFNRKGGLRDFIRLLGDVRKREFEWVIDLQGLFRSGLICFFSRGENKAGRADAREGAKFFYPKMPPLPETGKGSHALEILLQFRKLFDLPPELSGAIQFNSDLPEAVKDKLLSNNSATKLLLFPESRRAEKEWPYFEELSSLLLKTRKDIQIIWAASEAIKVDLPFPGEHFVNLSGETSIESLPALIESADIVLSNDSGPMHLAAALNKPTLGLFGPTSPNRFGPWGQLDRVLTAPDGDLRNLSISKVQEQTEYEIDKNI</sequence>
<protein>
    <recommendedName>
        <fullName evidence="4">Lipopolysaccharide heptosyltransferase family protein</fullName>
    </recommendedName>
</protein>
<gene>
    <name evidence="3" type="ORF">METZ01_LOCUS132725</name>
</gene>
<dbReference type="CDD" id="cd03789">
    <property type="entry name" value="GT9_LPS_heptosyltransferase"/>
    <property type="match status" value="1"/>
</dbReference>
<accession>A0A381YTB6</accession>
<dbReference type="GO" id="GO:0009244">
    <property type="term" value="P:lipopolysaccharide core region biosynthetic process"/>
    <property type="evidence" value="ECO:0007669"/>
    <property type="project" value="TreeGrafter"/>
</dbReference>
<dbReference type="Gene3D" id="3.40.50.2000">
    <property type="entry name" value="Glycogen Phosphorylase B"/>
    <property type="match status" value="2"/>
</dbReference>
<evidence type="ECO:0000256" key="2">
    <source>
        <dbReference type="ARBA" id="ARBA00022679"/>
    </source>
</evidence>
<dbReference type="InterPro" id="IPR051199">
    <property type="entry name" value="LPS_LOS_Heptosyltrfase"/>
</dbReference>
<dbReference type="Pfam" id="PF01075">
    <property type="entry name" value="Glyco_transf_9"/>
    <property type="match status" value="1"/>
</dbReference>
<name>A0A381YTB6_9ZZZZ</name>
<dbReference type="InterPro" id="IPR002201">
    <property type="entry name" value="Glyco_trans_9"/>
</dbReference>
<dbReference type="PANTHER" id="PTHR30160">
    <property type="entry name" value="TETRAACYLDISACCHARIDE 4'-KINASE-RELATED"/>
    <property type="match status" value="1"/>
</dbReference>
<evidence type="ECO:0008006" key="4">
    <source>
        <dbReference type="Google" id="ProtNLM"/>
    </source>
</evidence>
<dbReference type="GO" id="GO:0008713">
    <property type="term" value="F:ADP-heptose-lipopolysaccharide heptosyltransferase activity"/>
    <property type="evidence" value="ECO:0007669"/>
    <property type="project" value="TreeGrafter"/>
</dbReference>
<evidence type="ECO:0000313" key="3">
    <source>
        <dbReference type="EMBL" id="SVA79871.1"/>
    </source>
</evidence>
<proteinExistence type="predicted"/>
<dbReference type="EMBL" id="UINC01018930">
    <property type="protein sequence ID" value="SVA79871.1"/>
    <property type="molecule type" value="Genomic_DNA"/>
</dbReference>
<evidence type="ECO:0000256" key="1">
    <source>
        <dbReference type="ARBA" id="ARBA00022676"/>
    </source>
</evidence>
<dbReference type="GO" id="GO:0005829">
    <property type="term" value="C:cytosol"/>
    <property type="evidence" value="ECO:0007669"/>
    <property type="project" value="TreeGrafter"/>
</dbReference>
<dbReference type="SUPFAM" id="SSF53756">
    <property type="entry name" value="UDP-Glycosyltransferase/glycogen phosphorylase"/>
    <property type="match status" value="1"/>
</dbReference>
<keyword evidence="1" id="KW-0328">Glycosyltransferase</keyword>
<keyword evidence="2" id="KW-0808">Transferase</keyword>
<reference evidence="3" key="1">
    <citation type="submission" date="2018-05" db="EMBL/GenBank/DDBJ databases">
        <authorList>
            <person name="Lanie J.A."/>
            <person name="Ng W.-L."/>
            <person name="Kazmierczak K.M."/>
            <person name="Andrzejewski T.M."/>
            <person name="Davidsen T.M."/>
            <person name="Wayne K.J."/>
            <person name="Tettelin H."/>
            <person name="Glass J.I."/>
            <person name="Rusch D."/>
            <person name="Podicherti R."/>
            <person name="Tsui H.-C.T."/>
            <person name="Winkler M.E."/>
        </authorList>
    </citation>
    <scope>NUCLEOTIDE SEQUENCE</scope>
</reference>
<dbReference type="AlphaFoldDB" id="A0A381YTB6"/>